<organism evidence="2 3">
    <name type="scientific">Longimycelium tulufanense</name>
    <dbReference type="NCBI Taxonomy" id="907463"/>
    <lineage>
        <taxon>Bacteria</taxon>
        <taxon>Bacillati</taxon>
        <taxon>Actinomycetota</taxon>
        <taxon>Actinomycetes</taxon>
        <taxon>Pseudonocardiales</taxon>
        <taxon>Pseudonocardiaceae</taxon>
        <taxon>Longimycelium</taxon>
    </lineage>
</organism>
<dbReference type="AlphaFoldDB" id="A0A8J3FXQ1"/>
<comment type="caution">
    <text evidence="2">The sequence shown here is derived from an EMBL/GenBank/DDBJ whole genome shotgun (WGS) entry which is preliminary data.</text>
</comment>
<evidence type="ECO:0000313" key="3">
    <source>
        <dbReference type="Proteomes" id="UP000637578"/>
    </source>
</evidence>
<proteinExistence type="predicted"/>
<gene>
    <name evidence="2" type="ORF">GCM10012275_53330</name>
</gene>
<dbReference type="Proteomes" id="UP000637578">
    <property type="component" value="Unassembled WGS sequence"/>
</dbReference>
<reference evidence="2" key="2">
    <citation type="submission" date="2020-09" db="EMBL/GenBank/DDBJ databases">
        <authorList>
            <person name="Sun Q."/>
            <person name="Zhou Y."/>
        </authorList>
    </citation>
    <scope>NUCLEOTIDE SEQUENCE</scope>
    <source>
        <strain evidence="2">CGMCC 4.5737</strain>
    </source>
</reference>
<protein>
    <submittedName>
        <fullName evidence="2">Uncharacterized protein</fullName>
    </submittedName>
</protein>
<dbReference type="EMBL" id="BMMK01000035">
    <property type="protein sequence ID" value="GGM75907.1"/>
    <property type="molecule type" value="Genomic_DNA"/>
</dbReference>
<dbReference type="RefSeq" id="WP_189061172.1">
    <property type="nucleotide sequence ID" value="NZ_BMMK01000035.1"/>
</dbReference>
<sequence length="62" mass="7134">MRDGQCHWCTGPLGDSPSSDYCSQDCQRDWQRAQLRIDSPEQIQRAGVRARKRARQQVRSAS</sequence>
<name>A0A8J3FXQ1_9PSEU</name>
<reference evidence="2" key="1">
    <citation type="journal article" date="2014" name="Int. J. Syst. Evol. Microbiol.">
        <title>Complete genome sequence of Corynebacterium casei LMG S-19264T (=DSM 44701T), isolated from a smear-ripened cheese.</title>
        <authorList>
            <consortium name="US DOE Joint Genome Institute (JGI-PGF)"/>
            <person name="Walter F."/>
            <person name="Albersmeier A."/>
            <person name="Kalinowski J."/>
            <person name="Ruckert C."/>
        </authorList>
    </citation>
    <scope>NUCLEOTIDE SEQUENCE</scope>
    <source>
        <strain evidence="2">CGMCC 4.5737</strain>
    </source>
</reference>
<evidence type="ECO:0000313" key="2">
    <source>
        <dbReference type="EMBL" id="GGM75907.1"/>
    </source>
</evidence>
<accession>A0A8J3FXQ1</accession>
<feature type="region of interest" description="Disordered" evidence="1">
    <location>
        <begin position="37"/>
        <end position="62"/>
    </location>
</feature>
<evidence type="ECO:0000256" key="1">
    <source>
        <dbReference type="SAM" id="MobiDB-lite"/>
    </source>
</evidence>
<keyword evidence="3" id="KW-1185">Reference proteome</keyword>